<comment type="caution">
    <text evidence="7">The sequence shown here is derived from an EMBL/GenBank/DDBJ whole genome shotgun (WGS) entry which is preliminary data.</text>
</comment>
<dbReference type="PANTHER" id="PTHR43133">
    <property type="entry name" value="RNA POLYMERASE ECF-TYPE SIGMA FACTO"/>
    <property type="match status" value="1"/>
</dbReference>
<evidence type="ECO:0000313" key="7">
    <source>
        <dbReference type="EMBL" id="NBE55305.1"/>
    </source>
</evidence>
<keyword evidence="5" id="KW-0804">Transcription</keyword>
<dbReference type="GO" id="GO:0016987">
    <property type="term" value="F:sigma factor activity"/>
    <property type="evidence" value="ECO:0007669"/>
    <property type="project" value="UniProtKB-KW"/>
</dbReference>
<gene>
    <name evidence="7" type="ORF">GUY60_28535</name>
</gene>
<evidence type="ECO:0000256" key="3">
    <source>
        <dbReference type="ARBA" id="ARBA00023082"/>
    </source>
</evidence>
<evidence type="ECO:0000256" key="5">
    <source>
        <dbReference type="ARBA" id="ARBA00023163"/>
    </source>
</evidence>
<dbReference type="GO" id="GO:0003677">
    <property type="term" value="F:DNA binding"/>
    <property type="evidence" value="ECO:0007669"/>
    <property type="project" value="UniProtKB-KW"/>
</dbReference>
<evidence type="ECO:0000313" key="8">
    <source>
        <dbReference type="Proteomes" id="UP000598297"/>
    </source>
</evidence>
<keyword evidence="4" id="KW-0238">DNA-binding</keyword>
<dbReference type="Pfam" id="PF04542">
    <property type="entry name" value="Sigma70_r2"/>
    <property type="match status" value="1"/>
</dbReference>
<feature type="domain" description="RNA polymerase sigma-70 region 2" evidence="6">
    <location>
        <begin position="38"/>
        <end position="85"/>
    </location>
</feature>
<evidence type="ECO:0000256" key="1">
    <source>
        <dbReference type="ARBA" id="ARBA00010641"/>
    </source>
</evidence>
<dbReference type="AlphaFoldDB" id="A0A964V1C8"/>
<dbReference type="Gene3D" id="1.10.10.10">
    <property type="entry name" value="Winged helix-like DNA-binding domain superfamily/Winged helix DNA-binding domain"/>
    <property type="match status" value="1"/>
</dbReference>
<dbReference type="SUPFAM" id="SSF88946">
    <property type="entry name" value="Sigma2 domain of RNA polymerase sigma factors"/>
    <property type="match status" value="1"/>
</dbReference>
<proteinExistence type="inferred from homology"/>
<protein>
    <recommendedName>
        <fullName evidence="6">RNA polymerase sigma-70 region 2 domain-containing protein</fullName>
    </recommendedName>
</protein>
<evidence type="ECO:0000256" key="2">
    <source>
        <dbReference type="ARBA" id="ARBA00023015"/>
    </source>
</evidence>
<dbReference type="InterPro" id="IPR007627">
    <property type="entry name" value="RNA_pol_sigma70_r2"/>
</dbReference>
<dbReference type="GO" id="GO:0006352">
    <property type="term" value="P:DNA-templated transcription initiation"/>
    <property type="evidence" value="ECO:0007669"/>
    <property type="project" value="InterPro"/>
</dbReference>
<name>A0A964V1C8_9ACTN</name>
<accession>A0A964V1C8</accession>
<keyword evidence="2" id="KW-0805">Transcription regulation</keyword>
<dbReference type="EMBL" id="JAAAHS010000305">
    <property type="protein sequence ID" value="NBE55305.1"/>
    <property type="molecule type" value="Genomic_DNA"/>
</dbReference>
<dbReference type="OrthoDB" id="4248237at2"/>
<evidence type="ECO:0000256" key="4">
    <source>
        <dbReference type="ARBA" id="ARBA00023125"/>
    </source>
</evidence>
<dbReference type="InterPro" id="IPR036388">
    <property type="entry name" value="WH-like_DNA-bd_sf"/>
</dbReference>
<organism evidence="7 8">
    <name type="scientific">Streptomyces boluensis</name>
    <dbReference type="NCBI Taxonomy" id="1775135"/>
    <lineage>
        <taxon>Bacteria</taxon>
        <taxon>Bacillati</taxon>
        <taxon>Actinomycetota</taxon>
        <taxon>Actinomycetes</taxon>
        <taxon>Kitasatosporales</taxon>
        <taxon>Streptomycetaceae</taxon>
        <taxon>Streptomyces</taxon>
    </lineage>
</organism>
<keyword evidence="8" id="KW-1185">Reference proteome</keyword>
<dbReference type="PANTHER" id="PTHR43133:SF8">
    <property type="entry name" value="RNA POLYMERASE SIGMA FACTOR HI_1459-RELATED"/>
    <property type="match status" value="1"/>
</dbReference>
<comment type="similarity">
    <text evidence="1">Belongs to the sigma-70 factor family. ECF subfamily.</text>
</comment>
<dbReference type="RefSeq" id="WP_161702927.1">
    <property type="nucleotide sequence ID" value="NZ_JAAAHS010000305.1"/>
</dbReference>
<evidence type="ECO:0000259" key="6">
    <source>
        <dbReference type="Pfam" id="PF04542"/>
    </source>
</evidence>
<dbReference type="SUPFAM" id="SSF88659">
    <property type="entry name" value="Sigma3 and sigma4 domains of RNA polymerase sigma factors"/>
    <property type="match status" value="1"/>
</dbReference>
<dbReference type="InterPro" id="IPR013325">
    <property type="entry name" value="RNA_pol_sigma_r2"/>
</dbReference>
<dbReference type="Proteomes" id="UP000598297">
    <property type="component" value="Unassembled WGS sequence"/>
</dbReference>
<dbReference type="InterPro" id="IPR013324">
    <property type="entry name" value="RNA_pol_sigma_r3/r4-like"/>
</dbReference>
<keyword evidence="3" id="KW-0731">Sigma factor</keyword>
<sequence length="193" mass="21564">MVADDLGRQLLDHYEKFMADTPHSLHRQTGTKLSLPACQDVAQEAFLNVARRLEAGELDEGVNLPAYLATAAKNLARSRLRTERRLELAGVLQTLLPEQRQGEAPVGDLDGDLDALEDLVWPAIEAMPVTQRRQVVRLQSLGLTDIEIAAALGMRADRVHHERHKAVVDLRRALGDFIRDRHRSRTRSVEKGG</sequence>
<reference evidence="7" key="1">
    <citation type="submission" date="2020-01" db="EMBL/GenBank/DDBJ databases">
        <title>Whole-genome analyses of novel actinobacteria.</title>
        <authorList>
            <person name="Sahin N."/>
        </authorList>
    </citation>
    <scope>NUCLEOTIDE SEQUENCE</scope>
    <source>
        <strain evidence="7">YC537</strain>
    </source>
</reference>
<dbReference type="InterPro" id="IPR039425">
    <property type="entry name" value="RNA_pol_sigma-70-like"/>
</dbReference>
<dbReference type="Gene3D" id="1.10.1740.10">
    <property type="match status" value="1"/>
</dbReference>